<feature type="transmembrane region" description="Helical" evidence="1">
    <location>
        <begin position="369"/>
        <end position="388"/>
    </location>
</feature>
<name>A0A1M6BUQ7_9FLAO</name>
<feature type="transmembrane region" description="Helical" evidence="1">
    <location>
        <begin position="99"/>
        <end position="116"/>
    </location>
</feature>
<dbReference type="AlphaFoldDB" id="A0A1M6BUQ7"/>
<dbReference type="Pfam" id="PF09586">
    <property type="entry name" value="YfhO"/>
    <property type="match status" value="1"/>
</dbReference>
<keyword evidence="1" id="KW-0472">Membrane</keyword>
<evidence type="ECO:0000313" key="3">
    <source>
        <dbReference type="Proteomes" id="UP000184225"/>
    </source>
</evidence>
<reference evidence="2 3" key="1">
    <citation type="submission" date="2016-11" db="EMBL/GenBank/DDBJ databases">
        <authorList>
            <person name="Jaros S."/>
            <person name="Januszkiewicz K."/>
            <person name="Wedrychowicz H."/>
        </authorList>
    </citation>
    <scope>NUCLEOTIDE SEQUENCE [LARGE SCALE GENOMIC DNA]</scope>
    <source>
        <strain evidence="2 3">DSM 21425</strain>
    </source>
</reference>
<keyword evidence="1" id="KW-0812">Transmembrane</keyword>
<dbReference type="OrthoDB" id="9772884at2"/>
<feature type="transmembrane region" description="Helical" evidence="1">
    <location>
        <begin position="170"/>
        <end position="186"/>
    </location>
</feature>
<dbReference type="STRING" id="579105.SAMN04488096_102231"/>
<protein>
    <submittedName>
        <fullName evidence="2">Membrane protein YfhO</fullName>
    </submittedName>
</protein>
<dbReference type="PANTHER" id="PTHR38454:SF1">
    <property type="entry name" value="INTEGRAL MEMBRANE PROTEIN"/>
    <property type="match status" value="1"/>
</dbReference>
<feature type="transmembrane region" description="Helical" evidence="1">
    <location>
        <begin position="12"/>
        <end position="30"/>
    </location>
</feature>
<evidence type="ECO:0000313" key="2">
    <source>
        <dbReference type="EMBL" id="SHI52486.1"/>
    </source>
</evidence>
<feature type="transmembrane region" description="Helical" evidence="1">
    <location>
        <begin position="220"/>
        <end position="243"/>
    </location>
</feature>
<accession>A0A1M6BUQ7</accession>
<keyword evidence="3" id="KW-1185">Reference proteome</keyword>
<evidence type="ECO:0000256" key="1">
    <source>
        <dbReference type="SAM" id="Phobius"/>
    </source>
</evidence>
<dbReference type="EMBL" id="FQYY01000002">
    <property type="protein sequence ID" value="SHI52486.1"/>
    <property type="molecule type" value="Genomic_DNA"/>
</dbReference>
<feature type="transmembrane region" description="Helical" evidence="1">
    <location>
        <begin position="341"/>
        <end position="362"/>
    </location>
</feature>
<feature type="transmembrane region" description="Helical" evidence="1">
    <location>
        <begin position="148"/>
        <end position="165"/>
    </location>
</feature>
<organism evidence="2 3">
    <name type="scientific">Mesonia phycicola</name>
    <dbReference type="NCBI Taxonomy" id="579105"/>
    <lineage>
        <taxon>Bacteria</taxon>
        <taxon>Pseudomonadati</taxon>
        <taxon>Bacteroidota</taxon>
        <taxon>Flavobacteriia</taxon>
        <taxon>Flavobacteriales</taxon>
        <taxon>Flavobacteriaceae</taxon>
        <taxon>Mesonia</taxon>
    </lineage>
</organism>
<dbReference type="Proteomes" id="UP000184225">
    <property type="component" value="Unassembled WGS sequence"/>
</dbReference>
<dbReference type="InterPro" id="IPR018580">
    <property type="entry name" value="Uncharacterised_YfhO"/>
</dbReference>
<feature type="transmembrane region" description="Helical" evidence="1">
    <location>
        <begin position="783"/>
        <end position="803"/>
    </location>
</feature>
<sequence>MSINFKKVIPHLLIVVGFVIAAIAYFNPVLQGKVIFQSDISQYVGMSHQNKELKEETGKEIYWTDAAFGGMPTYQLGANYPHNYIKQIDRLLRFLPRPADYLFLYFIGIYIFFLCLKIDYKLAALGALAFGFSTYLIIILGVGHNAKAHAIAYMPLVLSGIVLTFRQRYLWGGLLLAVGMALQVNANHPQMTYYLFLLVVVLGIAYLIDFIQKKKIKEYFIAIVVMVFAVVIAIGTNATSILATKEYSEFSTRGDTGLTITPDGNQQAQASGLSYDYITEYSYGIAETFNLFIPRFMGGSSAEKLGEDSELYKELLKIGASPQQALDFANSAPTYWGDQTFIGAPAYIGAVVIFLFVLGLYLVKGRFKWWIVGGSILALLLSWGDNFAPLTKFFINTVPLYNKFRAVSSIQVIIELCLPLMAVYGLSKFFSNERTKEEKEHALKLATIIVGGFALLFLVAKSVFFDFVGSQDRQYIQQLGQSFVRALKEDRKAIFNADTLRSLVFVLLAAALIWGFLKEKVSKSLTISGLALLIVIDLVGVDRRYVNNDDFVQARQMKQPFQANKADVEILKDKGHYRVLDFSGSPLNSARASFFHNSLGGYHAAKPGRIQELFDFYIYNGQPEVLNMLNTKYIILSNQGEIMAQPNPDANGNAWFVNNIQIVANANEEILALDKINTKETAVINQQFSEIITNKTFISDSLAQINLKSYQPEEVVYEYETSVDRLAVFSEIYYPHGWKAYVDDQEIDILQADYVLRAALLPKGKHKIVFKFDPEVIKTGSTITIASCAILGLLLLGGFVYTYKKKAI</sequence>
<keyword evidence="1" id="KW-1133">Transmembrane helix</keyword>
<gene>
    <name evidence="2" type="ORF">SAMN04488096_102231</name>
</gene>
<feature type="transmembrane region" description="Helical" evidence="1">
    <location>
        <begin position="408"/>
        <end position="430"/>
    </location>
</feature>
<proteinExistence type="predicted"/>
<feature type="transmembrane region" description="Helical" evidence="1">
    <location>
        <begin position="499"/>
        <end position="517"/>
    </location>
</feature>
<feature type="transmembrane region" description="Helical" evidence="1">
    <location>
        <begin position="192"/>
        <end position="208"/>
    </location>
</feature>
<feature type="transmembrane region" description="Helical" evidence="1">
    <location>
        <begin position="442"/>
        <end position="460"/>
    </location>
</feature>
<feature type="transmembrane region" description="Helical" evidence="1">
    <location>
        <begin position="524"/>
        <end position="541"/>
    </location>
</feature>
<dbReference type="RefSeq" id="WP_073148446.1">
    <property type="nucleotide sequence ID" value="NZ_FQYY01000002.1"/>
</dbReference>
<dbReference type="PANTHER" id="PTHR38454">
    <property type="entry name" value="INTEGRAL MEMBRANE PROTEIN-RELATED"/>
    <property type="match status" value="1"/>
</dbReference>
<feature type="transmembrane region" description="Helical" evidence="1">
    <location>
        <begin position="123"/>
        <end position="142"/>
    </location>
</feature>